<dbReference type="Proteomes" id="UP000094385">
    <property type="component" value="Unassembled WGS sequence"/>
</dbReference>
<evidence type="ECO:0000313" key="3">
    <source>
        <dbReference type="Proteomes" id="UP000094385"/>
    </source>
</evidence>
<organism evidence="2 3">
    <name type="scientific">Lipomyces starkeyi NRRL Y-11557</name>
    <dbReference type="NCBI Taxonomy" id="675824"/>
    <lineage>
        <taxon>Eukaryota</taxon>
        <taxon>Fungi</taxon>
        <taxon>Dikarya</taxon>
        <taxon>Ascomycota</taxon>
        <taxon>Saccharomycotina</taxon>
        <taxon>Lipomycetes</taxon>
        <taxon>Lipomycetales</taxon>
        <taxon>Lipomycetaceae</taxon>
        <taxon>Lipomyces</taxon>
    </lineage>
</organism>
<keyword evidence="3" id="KW-1185">Reference proteome</keyword>
<dbReference type="EMBL" id="KV454295">
    <property type="protein sequence ID" value="ODQ72422.1"/>
    <property type="molecule type" value="Genomic_DNA"/>
</dbReference>
<keyword evidence="1" id="KW-1133">Transmembrane helix</keyword>
<keyword evidence="1" id="KW-0812">Transmembrane</keyword>
<reference evidence="2 3" key="1">
    <citation type="journal article" date="2016" name="Proc. Natl. Acad. Sci. U.S.A.">
        <title>Comparative genomics of biotechnologically important yeasts.</title>
        <authorList>
            <person name="Riley R."/>
            <person name="Haridas S."/>
            <person name="Wolfe K.H."/>
            <person name="Lopes M.R."/>
            <person name="Hittinger C.T."/>
            <person name="Goeker M."/>
            <person name="Salamov A.A."/>
            <person name="Wisecaver J.H."/>
            <person name="Long T.M."/>
            <person name="Calvey C.H."/>
            <person name="Aerts A.L."/>
            <person name="Barry K.W."/>
            <person name="Choi C."/>
            <person name="Clum A."/>
            <person name="Coughlan A.Y."/>
            <person name="Deshpande S."/>
            <person name="Douglass A.P."/>
            <person name="Hanson S.J."/>
            <person name="Klenk H.-P."/>
            <person name="LaButti K.M."/>
            <person name="Lapidus A."/>
            <person name="Lindquist E.A."/>
            <person name="Lipzen A.M."/>
            <person name="Meier-Kolthoff J.P."/>
            <person name="Ohm R.A."/>
            <person name="Otillar R.P."/>
            <person name="Pangilinan J.L."/>
            <person name="Peng Y."/>
            <person name="Rokas A."/>
            <person name="Rosa C.A."/>
            <person name="Scheuner C."/>
            <person name="Sibirny A.A."/>
            <person name="Slot J.C."/>
            <person name="Stielow J.B."/>
            <person name="Sun H."/>
            <person name="Kurtzman C.P."/>
            <person name="Blackwell M."/>
            <person name="Grigoriev I.V."/>
            <person name="Jeffries T.W."/>
        </authorList>
    </citation>
    <scope>NUCLEOTIDE SEQUENCE [LARGE SCALE GENOMIC DNA]</scope>
    <source>
        <strain evidence="2 3">NRRL Y-11557</strain>
    </source>
</reference>
<gene>
    <name evidence="2" type="ORF">LIPSTDRAFT_295926</name>
</gene>
<name>A0A1E3Q5J4_LIPST</name>
<evidence type="ECO:0000313" key="2">
    <source>
        <dbReference type="EMBL" id="ODQ72422.1"/>
    </source>
</evidence>
<protein>
    <submittedName>
        <fullName evidence="2">Uncharacterized protein</fullName>
    </submittedName>
</protein>
<dbReference type="AlphaFoldDB" id="A0A1E3Q5J4"/>
<accession>A0A1E3Q5J4</accession>
<keyword evidence="1" id="KW-0472">Membrane</keyword>
<sequence length="77" mass="8636">MPSAHPRQIVSERQIHKENNGTQVSEFLKCTSCPPETASAYLSICGVGGFFFLNCVLENMEYLDAKFFFVVACNRRG</sequence>
<evidence type="ECO:0000256" key="1">
    <source>
        <dbReference type="SAM" id="Phobius"/>
    </source>
</evidence>
<feature type="transmembrane region" description="Helical" evidence="1">
    <location>
        <begin position="38"/>
        <end position="57"/>
    </location>
</feature>
<proteinExistence type="predicted"/>